<proteinExistence type="predicted"/>
<dbReference type="OrthoDB" id="213976at2"/>
<accession>A0A1C3E436</accession>
<reference evidence="2 3" key="1">
    <citation type="submission" date="2016-05" db="EMBL/GenBank/DDBJ databases">
        <title>Genomic and physiological characterization of Planctopirus sp. isolated from fresh water lake.</title>
        <authorList>
            <person name="Subhash Y."/>
            <person name="Ramana C."/>
        </authorList>
    </citation>
    <scope>NUCLEOTIDE SEQUENCE [LARGE SCALE GENOMIC DNA]</scope>
    <source>
        <strain evidence="2 3">JC280</strain>
    </source>
</reference>
<dbReference type="Gene3D" id="3.30.750.24">
    <property type="entry name" value="STAS domain"/>
    <property type="match status" value="1"/>
</dbReference>
<sequence length="124" mass="13777">MSQPEFQASFFDLQPNGDVLVATISRKLLTEDENLEQMSQELLSLIDTFNCRKLVVSLERVTFVTSAALGKLITLHRRLHRKDGRMVLAAANGGVADVLKLSRLQDYFLMAIDVPSGISQLQAT</sequence>
<dbReference type="CDD" id="cd07043">
    <property type="entry name" value="STAS_anti-anti-sigma_factors"/>
    <property type="match status" value="1"/>
</dbReference>
<comment type="caution">
    <text evidence="2">The sequence shown here is derived from an EMBL/GenBank/DDBJ whole genome shotgun (WGS) entry which is preliminary data.</text>
</comment>
<dbReference type="EMBL" id="LYDR01000158">
    <property type="protein sequence ID" value="ODA27997.1"/>
    <property type="molecule type" value="Genomic_DNA"/>
</dbReference>
<dbReference type="AlphaFoldDB" id="A0A1C3E436"/>
<keyword evidence="3" id="KW-1185">Reference proteome</keyword>
<evidence type="ECO:0000313" key="3">
    <source>
        <dbReference type="Proteomes" id="UP000094828"/>
    </source>
</evidence>
<dbReference type="Proteomes" id="UP000094828">
    <property type="component" value="Unassembled WGS sequence"/>
</dbReference>
<gene>
    <name evidence="2" type="ORF">A6X21_14095</name>
</gene>
<dbReference type="Pfam" id="PF01740">
    <property type="entry name" value="STAS"/>
    <property type="match status" value="1"/>
</dbReference>
<dbReference type="PROSITE" id="PS50801">
    <property type="entry name" value="STAS"/>
    <property type="match status" value="1"/>
</dbReference>
<protein>
    <recommendedName>
        <fullName evidence="1">STAS domain-containing protein</fullName>
    </recommendedName>
</protein>
<dbReference type="STRING" id="1841610.A6X21_14095"/>
<organism evidence="2 3">
    <name type="scientific">Planctopirus hydrillae</name>
    <dbReference type="NCBI Taxonomy" id="1841610"/>
    <lineage>
        <taxon>Bacteria</taxon>
        <taxon>Pseudomonadati</taxon>
        <taxon>Planctomycetota</taxon>
        <taxon>Planctomycetia</taxon>
        <taxon>Planctomycetales</taxon>
        <taxon>Planctomycetaceae</taxon>
        <taxon>Planctopirus</taxon>
    </lineage>
</organism>
<feature type="domain" description="STAS" evidence="1">
    <location>
        <begin position="34"/>
        <end position="124"/>
    </location>
</feature>
<evidence type="ECO:0000313" key="2">
    <source>
        <dbReference type="EMBL" id="ODA27997.1"/>
    </source>
</evidence>
<dbReference type="SUPFAM" id="SSF52091">
    <property type="entry name" value="SpoIIaa-like"/>
    <property type="match status" value="1"/>
</dbReference>
<dbReference type="InterPro" id="IPR036513">
    <property type="entry name" value="STAS_dom_sf"/>
</dbReference>
<name>A0A1C3E436_9PLAN</name>
<dbReference type="RefSeq" id="WP_013110465.1">
    <property type="nucleotide sequence ID" value="NZ_LYDR01000158.1"/>
</dbReference>
<dbReference type="InterPro" id="IPR002645">
    <property type="entry name" value="STAS_dom"/>
</dbReference>
<dbReference type="SMR" id="A0A1C3E436"/>
<evidence type="ECO:0000259" key="1">
    <source>
        <dbReference type="PROSITE" id="PS50801"/>
    </source>
</evidence>